<proteinExistence type="predicted"/>
<sequence>MRFAILTLMLPVLTIASPQYHHEVGSAILQFEIDQDTFTSDTTIAVPGSLKLNEQLIGATVAEVSGIANENAVKCQALSADDRPIGMPFTLETSVTLDDGQKVEVDTIECYY</sequence>
<dbReference type="OrthoDB" id="3913803at2759"/>
<evidence type="ECO:0000313" key="2">
    <source>
        <dbReference type="EMBL" id="KAF2236832.1"/>
    </source>
</evidence>
<protein>
    <submittedName>
        <fullName evidence="2">Uncharacterized protein</fullName>
    </submittedName>
</protein>
<name>A0A6A6HG05_VIRVR</name>
<dbReference type="Proteomes" id="UP000800092">
    <property type="component" value="Unassembled WGS sequence"/>
</dbReference>
<reference evidence="2" key="1">
    <citation type="journal article" date="2020" name="Stud. Mycol.">
        <title>101 Dothideomycetes genomes: a test case for predicting lifestyles and emergence of pathogens.</title>
        <authorList>
            <person name="Haridas S."/>
            <person name="Albert R."/>
            <person name="Binder M."/>
            <person name="Bloem J."/>
            <person name="Labutti K."/>
            <person name="Salamov A."/>
            <person name="Andreopoulos B."/>
            <person name="Baker S."/>
            <person name="Barry K."/>
            <person name="Bills G."/>
            <person name="Bluhm B."/>
            <person name="Cannon C."/>
            <person name="Castanera R."/>
            <person name="Culley D."/>
            <person name="Daum C."/>
            <person name="Ezra D."/>
            <person name="Gonzalez J."/>
            <person name="Henrissat B."/>
            <person name="Kuo A."/>
            <person name="Liang C."/>
            <person name="Lipzen A."/>
            <person name="Lutzoni F."/>
            <person name="Magnuson J."/>
            <person name="Mondo S."/>
            <person name="Nolan M."/>
            <person name="Ohm R."/>
            <person name="Pangilinan J."/>
            <person name="Park H.-J."/>
            <person name="Ramirez L."/>
            <person name="Alfaro M."/>
            <person name="Sun H."/>
            <person name="Tritt A."/>
            <person name="Yoshinaga Y."/>
            <person name="Zwiers L.-H."/>
            <person name="Turgeon B."/>
            <person name="Goodwin S."/>
            <person name="Spatafora J."/>
            <person name="Crous P."/>
            <person name="Grigoriev I."/>
        </authorList>
    </citation>
    <scope>NUCLEOTIDE SEQUENCE</scope>
    <source>
        <strain evidence="2">Tuck. ex Michener</strain>
    </source>
</reference>
<gene>
    <name evidence="2" type="ORF">EV356DRAFT_497762</name>
</gene>
<evidence type="ECO:0000256" key="1">
    <source>
        <dbReference type="SAM" id="SignalP"/>
    </source>
</evidence>
<dbReference type="EMBL" id="ML991783">
    <property type="protein sequence ID" value="KAF2236832.1"/>
    <property type="molecule type" value="Genomic_DNA"/>
</dbReference>
<organism evidence="2 3">
    <name type="scientific">Viridothelium virens</name>
    <name type="common">Speckled blister lichen</name>
    <name type="synonym">Trypethelium virens</name>
    <dbReference type="NCBI Taxonomy" id="1048519"/>
    <lineage>
        <taxon>Eukaryota</taxon>
        <taxon>Fungi</taxon>
        <taxon>Dikarya</taxon>
        <taxon>Ascomycota</taxon>
        <taxon>Pezizomycotina</taxon>
        <taxon>Dothideomycetes</taxon>
        <taxon>Dothideomycetes incertae sedis</taxon>
        <taxon>Trypetheliales</taxon>
        <taxon>Trypetheliaceae</taxon>
        <taxon>Viridothelium</taxon>
    </lineage>
</organism>
<keyword evidence="1" id="KW-0732">Signal</keyword>
<feature type="signal peptide" evidence="1">
    <location>
        <begin position="1"/>
        <end position="16"/>
    </location>
</feature>
<accession>A0A6A6HG05</accession>
<keyword evidence="3" id="KW-1185">Reference proteome</keyword>
<evidence type="ECO:0000313" key="3">
    <source>
        <dbReference type="Proteomes" id="UP000800092"/>
    </source>
</evidence>
<feature type="chain" id="PRO_5025357296" evidence="1">
    <location>
        <begin position="17"/>
        <end position="112"/>
    </location>
</feature>
<dbReference type="AlphaFoldDB" id="A0A6A6HG05"/>